<dbReference type="Proteomes" id="UP000285523">
    <property type="component" value="Unassembled WGS sequence"/>
</dbReference>
<dbReference type="RefSeq" id="WP_119859069.1">
    <property type="nucleotide sequence ID" value="NZ_QYYD01000036.1"/>
</dbReference>
<organism evidence="2 3">
    <name type="scientific">Rhodopseudomonas palustris</name>
    <dbReference type="NCBI Taxonomy" id="1076"/>
    <lineage>
        <taxon>Bacteria</taxon>
        <taxon>Pseudomonadati</taxon>
        <taxon>Pseudomonadota</taxon>
        <taxon>Alphaproteobacteria</taxon>
        <taxon>Hyphomicrobiales</taxon>
        <taxon>Nitrobacteraceae</taxon>
        <taxon>Rhodopseudomonas</taxon>
    </lineage>
</organism>
<dbReference type="InterPro" id="IPR018723">
    <property type="entry name" value="DUF2254_membrane"/>
</dbReference>
<feature type="transmembrane region" description="Helical" evidence="1">
    <location>
        <begin position="140"/>
        <end position="160"/>
    </location>
</feature>
<accession>A0A418UXU7</accession>
<protein>
    <submittedName>
        <fullName evidence="2">DUF2254 domain-containing protein</fullName>
    </submittedName>
</protein>
<name>A0A418UXU7_RHOPL</name>
<keyword evidence="1" id="KW-0472">Membrane</keyword>
<keyword evidence="1" id="KW-0812">Transmembrane</keyword>
<evidence type="ECO:0000313" key="2">
    <source>
        <dbReference type="EMBL" id="RJF66594.1"/>
    </source>
</evidence>
<comment type="caution">
    <text evidence="2">The sequence shown here is derived from an EMBL/GenBank/DDBJ whole genome shotgun (WGS) entry which is preliminary data.</text>
</comment>
<feature type="transmembrane region" description="Helical" evidence="1">
    <location>
        <begin position="109"/>
        <end position="128"/>
    </location>
</feature>
<dbReference type="AlphaFoldDB" id="A0A418UXU7"/>
<feature type="transmembrane region" description="Helical" evidence="1">
    <location>
        <begin position="63"/>
        <end position="88"/>
    </location>
</feature>
<keyword evidence="1" id="KW-1133">Transmembrane helix</keyword>
<dbReference type="EMBL" id="QYYD01000036">
    <property type="protein sequence ID" value="RJF66594.1"/>
    <property type="molecule type" value="Genomic_DNA"/>
</dbReference>
<reference evidence="2 3" key="1">
    <citation type="submission" date="2018-09" db="EMBL/GenBank/DDBJ databases">
        <title>Draft genome sequence of Rhodopseudomonas palustris 2.1.18.</title>
        <authorList>
            <person name="Robertson S.L."/>
            <person name="Meyer T.E."/>
            <person name="Kyndt J.A."/>
        </authorList>
    </citation>
    <scope>NUCLEOTIDE SEQUENCE [LARGE SCALE GENOMIC DNA]</scope>
    <source>
        <strain evidence="2 3">2.1.18</strain>
    </source>
</reference>
<dbReference type="OrthoDB" id="2955631at2"/>
<proteinExistence type="predicted"/>
<dbReference type="Pfam" id="PF10011">
    <property type="entry name" value="DUF2254"/>
    <property type="match status" value="1"/>
</dbReference>
<gene>
    <name evidence="2" type="ORF">D4Q52_23850</name>
</gene>
<feature type="transmembrane region" description="Helical" evidence="1">
    <location>
        <begin position="12"/>
        <end position="35"/>
    </location>
</feature>
<evidence type="ECO:0000313" key="3">
    <source>
        <dbReference type="Proteomes" id="UP000285523"/>
    </source>
</evidence>
<sequence length="435" mass="47241">MNARLRKLYDDLSDTFWLIPALLVLLGSVAAFGMIEVDRSGAVPAWLLENWLYNGGATGARTLLGAVASSTIGVAGTVFSITIAALSLAAGQMGPRLLRNFTRDRGNQITLGIFLGTFCYALIVLRSVRTAEEGAFVPHLALGVGVGLAFVCVATLVYFVDHMAGRINVDTVIGLVGDDVRRMMRSLAAEGPQPAPPPTAHWRDAEAICEQREGYLQHLDESGLAAWACEQQTEIRLLVRPGDYVFPGAPIALMLPPREGAEEAIRNATALAPNLTSSNDLRFAIRQLVEVAVRALSPGINDPHTAISVLNRLGAVLCEMQQIRLQSGVWVMQGRGVLVVPHVQYDELVDAMLHMIRQNAAGKPSVLIGILMVLTHVASVERDPPRLSSLRRHAGLAMQDGERDIPSPDDLADLRRHYEAFIDVVEHGPLARFRH</sequence>
<evidence type="ECO:0000256" key="1">
    <source>
        <dbReference type="SAM" id="Phobius"/>
    </source>
</evidence>